<dbReference type="Proteomes" id="UP000008311">
    <property type="component" value="Unassembled WGS sequence"/>
</dbReference>
<dbReference type="STRING" id="3988.B9T5J7"/>
<dbReference type="PANTHER" id="PTHR48045:SF20">
    <property type="entry name" value="UDP-RHAMNOSE:RHAMNOSYLTRANSFERASE 1"/>
    <property type="match status" value="1"/>
</dbReference>
<dbReference type="AlphaFoldDB" id="B9T5J7"/>
<evidence type="ECO:0000313" key="2">
    <source>
        <dbReference type="Proteomes" id="UP000008311"/>
    </source>
</evidence>
<dbReference type="GO" id="GO:0016740">
    <property type="term" value="F:transferase activity"/>
    <property type="evidence" value="ECO:0007669"/>
    <property type="project" value="UniProtKB-KW"/>
</dbReference>
<accession>B9T5J7</accession>
<evidence type="ECO:0000313" key="1">
    <source>
        <dbReference type="EMBL" id="EEF28860.1"/>
    </source>
</evidence>
<dbReference type="eggNOG" id="KOG1192">
    <property type="taxonomic scope" value="Eukaryota"/>
</dbReference>
<proteinExistence type="predicted"/>
<name>B9T5J7_RICCO</name>
<dbReference type="SUPFAM" id="SSF53756">
    <property type="entry name" value="UDP-Glycosyltransferase/glycogen phosphorylase"/>
    <property type="match status" value="1"/>
</dbReference>
<reference evidence="2" key="1">
    <citation type="journal article" date="2010" name="Nat. Biotechnol.">
        <title>Draft genome sequence of the oilseed species Ricinus communis.</title>
        <authorList>
            <person name="Chan A.P."/>
            <person name="Crabtree J."/>
            <person name="Zhao Q."/>
            <person name="Lorenzi H."/>
            <person name="Orvis J."/>
            <person name="Puiu D."/>
            <person name="Melake-Berhan A."/>
            <person name="Jones K.M."/>
            <person name="Redman J."/>
            <person name="Chen G."/>
            <person name="Cahoon E.B."/>
            <person name="Gedil M."/>
            <person name="Stanke M."/>
            <person name="Haas B.J."/>
            <person name="Wortman J.R."/>
            <person name="Fraser-Liggett C.M."/>
            <person name="Ravel J."/>
            <person name="Rabinowicz P.D."/>
        </authorList>
    </citation>
    <scope>NUCLEOTIDE SEQUENCE [LARGE SCALE GENOMIC DNA]</scope>
    <source>
        <strain evidence="2">cv. Hale</strain>
    </source>
</reference>
<dbReference type="PANTHER" id="PTHR48045">
    <property type="entry name" value="UDP-GLYCOSYLTRANSFERASE 72B1"/>
    <property type="match status" value="1"/>
</dbReference>
<gene>
    <name evidence="1" type="ORF">RCOM_0020800</name>
</gene>
<protein>
    <submittedName>
        <fullName evidence="1">UDP-glucosyltransferase, putative</fullName>
    </submittedName>
</protein>
<sequence length="112" mass="12637">MVKLTREAPWKTLYTCRVIRAAILLGAQKAYRVNGHISNWLPEGFEERTKGRGVVCTVVEASQNERPLILLTFLADQGINARNLEEKKTGYPIPRNEFDGSFRSDSVAESLK</sequence>
<dbReference type="InParanoid" id="B9T5J7"/>
<dbReference type="Gene3D" id="3.40.50.2000">
    <property type="entry name" value="Glycogen Phosphorylase B"/>
    <property type="match status" value="1"/>
</dbReference>
<keyword evidence="2" id="KW-1185">Reference proteome</keyword>
<organism evidence="1 2">
    <name type="scientific">Ricinus communis</name>
    <name type="common">Castor bean</name>
    <dbReference type="NCBI Taxonomy" id="3988"/>
    <lineage>
        <taxon>Eukaryota</taxon>
        <taxon>Viridiplantae</taxon>
        <taxon>Streptophyta</taxon>
        <taxon>Embryophyta</taxon>
        <taxon>Tracheophyta</taxon>
        <taxon>Spermatophyta</taxon>
        <taxon>Magnoliopsida</taxon>
        <taxon>eudicotyledons</taxon>
        <taxon>Gunneridae</taxon>
        <taxon>Pentapetalae</taxon>
        <taxon>rosids</taxon>
        <taxon>fabids</taxon>
        <taxon>Malpighiales</taxon>
        <taxon>Euphorbiaceae</taxon>
        <taxon>Acalyphoideae</taxon>
        <taxon>Acalypheae</taxon>
        <taxon>Ricinus</taxon>
    </lineage>
</organism>
<dbReference type="EMBL" id="EQ974533">
    <property type="protein sequence ID" value="EEF28860.1"/>
    <property type="molecule type" value="Genomic_DNA"/>
</dbReference>